<keyword evidence="2" id="KW-0121">Carboxypeptidase</keyword>
<reference evidence="6 7" key="1">
    <citation type="submission" date="2022-12" db="EMBL/GenBank/DDBJ databases">
        <title>Metagenome assembled genome from gulf of manar.</title>
        <authorList>
            <person name="Kohli P."/>
            <person name="Pk S."/>
            <person name="Venkata Ramana C."/>
            <person name="Sasikala C."/>
        </authorList>
    </citation>
    <scope>NUCLEOTIDE SEQUENCE [LARGE SCALE GENOMIC DNA]</scope>
    <source>
        <strain evidence="6">JB008</strain>
    </source>
</reference>
<dbReference type="SUPFAM" id="SSF54184">
    <property type="entry name" value="Penicillin-binding protein 2x (pbp-2x), c-terminal domain"/>
    <property type="match status" value="1"/>
</dbReference>
<dbReference type="Gene3D" id="3.30.450.330">
    <property type="match status" value="1"/>
</dbReference>
<dbReference type="InterPro" id="IPR001460">
    <property type="entry name" value="PCN-bd_Tpept"/>
</dbReference>
<dbReference type="Gene3D" id="3.90.1310.10">
    <property type="entry name" value="Penicillin-binding protein 2a (Domain 2)"/>
    <property type="match status" value="1"/>
</dbReference>
<dbReference type="PANTHER" id="PTHR30627:SF1">
    <property type="entry name" value="PEPTIDOGLYCAN D,D-TRANSPEPTIDASE FTSI"/>
    <property type="match status" value="1"/>
</dbReference>
<dbReference type="GO" id="GO:0008658">
    <property type="term" value="F:penicillin binding"/>
    <property type="evidence" value="ECO:0007669"/>
    <property type="project" value="InterPro"/>
</dbReference>
<dbReference type="GO" id="GO:0005886">
    <property type="term" value="C:plasma membrane"/>
    <property type="evidence" value="ECO:0007669"/>
    <property type="project" value="TreeGrafter"/>
</dbReference>
<evidence type="ECO:0000313" key="6">
    <source>
        <dbReference type="EMBL" id="MDC7228600.1"/>
    </source>
</evidence>
<dbReference type="InterPro" id="IPR005311">
    <property type="entry name" value="PBP_dimer"/>
</dbReference>
<name>A0AAJ1IK57_9SPIO</name>
<gene>
    <name evidence="6" type="ORF">PQJ61_17695</name>
</gene>
<dbReference type="GO" id="GO:0071555">
    <property type="term" value="P:cell wall organization"/>
    <property type="evidence" value="ECO:0007669"/>
    <property type="project" value="TreeGrafter"/>
</dbReference>
<dbReference type="Proteomes" id="UP001221217">
    <property type="component" value="Unassembled WGS sequence"/>
</dbReference>
<keyword evidence="3 4" id="KW-0472">Membrane</keyword>
<dbReference type="Pfam" id="PF00905">
    <property type="entry name" value="Transpeptidase"/>
    <property type="match status" value="1"/>
</dbReference>
<evidence type="ECO:0000256" key="2">
    <source>
        <dbReference type="ARBA" id="ARBA00022645"/>
    </source>
</evidence>
<keyword evidence="4" id="KW-0812">Transmembrane</keyword>
<dbReference type="SUPFAM" id="SSF56601">
    <property type="entry name" value="beta-lactamase/transpeptidase-like"/>
    <property type="match status" value="1"/>
</dbReference>
<accession>A0AAJ1IK57</accession>
<dbReference type="InterPro" id="IPR036138">
    <property type="entry name" value="PBP_dimer_sf"/>
</dbReference>
<dbReference type="InterPro" id="IPR050515">
    <property type="entry name" value="Beta-lactam/transpept"/>
</dbReference>
<dbReference type="PROSITE" id="PS51178">
    <property type="entry name" value="PASTA"/>
    <property type="match status" value="1"/>
</dbReference>
<proteinExistence type="predicted"/>
<dbReference type="EMBL" id="JAQQAL010000051">
    <property type="protein sequence ID" value="MDC7228600.1"/>
    <property type="molecule type" value="Genomic_DNA"/>
</dbReference>
<dbReference type="Pfam" id="PF03717">
    <property type="entry name" value="PBP_dimer"/>
    <property type="match status" value="1"/>
</dbReference>
<protein>
    <submittedName>
        <fullName evidence="6">Penicillin-binding protein</fullName>
    </submittedName>
</protein>
<keyword evidence="4" id="KW-1133">Transmembrane helix</keyword>
<evidence type="ECO:0000313" key="7">
    <source>
        <dbReference type="Proteomes" id="UP001221217"/>
    </source>
</evidence>
<dbReference type="SUPFAM" id="SSF56519">
    <property type="entry name" value="Penicillin binding protein dimerisation domain"/>
    <property type="match status" value="1"/>
</dbReference>
<comment type="caution">
    <text evidence="6">The sequence shown here is derived from an EMBL/GenBank/DDBJ whole genome shotgun (WGS) entry which is preliminary data.</text>
</comment>
<evidence type="ECO:0000256" key="1">
    <source>
        <dbReference type="ARBA" id="ARBA00004370"/>
    </source>
</evidence>
<dbReference type="InterPro" id="IPR012338">
    <property type="entry name" value="Beta-lactam/transpept-like"/>
</dbReference>
<dbReference type="CDD" id="cd06575">
    <property type="entry name" value="PASTA_Pbp2x-like_2"/>
    <property type="match status" value="1"/>
</dbReference>
<feature type="domain" description="PASTA" evidence="5">
    <location>
        <begin position="564"/>
        <end position="619"/>
    </location>
</feature>
<dbReference type="Pfam" id="PF03793">
    <property type="entry name" value="PASTA"/>
    <property type="match status" value="1"/>
</dbReference>
<dbReference type="PANTHER" id="PTHR30627">
    <property type="entry name" value="PEPTIDOGLYCAN D,D-TRANSPEPTIDASE"/>
    <property type="match status" value="1"/>
</dbReference>
<evidence type="ECO:0000256" key="4">
    <source>
        <dbReference type="SAM" id="Phobius"/>
    </source>
</evidence>
<dbReference type="InterPro" id="IPR005543">
    <property type="entry name" value="PASTA_dom"/>
</dbReference>
<keyword evidence="2" id="KW-0645">Protease</keyword>
<organism evidence="6 7">
    <name type="scientific">Candidatus Thalassospirochaeta sargassi</name>
    <dbReference type="NCBI Taxonomy" id="3119039"/>
    <lineage>
        <taxon>Bacteria</taxon>
        <taxon>Pseudomonadati</taxon>
        <taxon>Spirochaetota</taxon>
        <taxon>Spirochaetia</taxon>
        <taxon>Spirochaetales</taxon>
        <taxon>Spirochaetaceae</taxon>
        <taxon>Candidatus Thalassospirochaeta</taxon>
    </lineage>
</organism>
<sequence length="619" mass="68627">MEKNIRYRFIFFSVLTLAIAIIITWRYFSLMVLQNTPISHADEAVVVERGPILDRNGRILAIQNQLDSVETWIPYIENFDETVELLSTTLNLDPETLMNDLTSRRGSMWIKRKITPTESAALNKLKSEGKLAGIYLRKEYGRNYPKQRLASHLLGYTGTDNIGLDGLEYTMNDILSPDPALSDQNELYGNQLFLTIDSNIEFFAEKFAAEALTEHKAESVMIVVMDAKNADLLACASVPDFDPNTFYNFSEEQRNNRAFAMAYEPGSVMKVFSIAAFIELGGIGVNSHFYAGGTYENEDIPETIGDLGIYGDLTPAGIIKYSSNVGAAYASETVSRDDFYQMLRALGFGSQTQMPVPGESSGLLRSPDEWSVRSKPTIAFGQEILVSAVQMATAATVFSNDGVLLRPHIIDRILSPDGQTIENVGREQVQRVFSPQTARAMLLMMETATEEGGTAHRMRTEGLRISAKTGTSQVIDPETGTYSTENFIASAMAIFPTDDPQLIIYVVIQNPKGDSYYGGRIASPIVKKLIDETVPYLGIRRSTDKVLEHSGKISVPKELNLTVGETLPDFTGMPKRRLLNLFNDDRLIINFSGDGWVVNQSPPPGTAVKDGLEIFIEFK</sequence>
<dbReference type="GO" id="GO:0004180">
    <property type="term" value="F:carboxypeptidase activity"/>
    <property type="evidence" value="ECO:0007669"/>
    <property type="project" value="UniProtKB-KW"/>
</dbReference>
<keyword evidence="2" id="KW-0378">Hydrolase</keyword>
<comment type="subcellular location">
    <subcellularLocation>
        <location evidence="1">Membrane</location>
    </subcellularLocation>
</comment>
<evidence type="ECO:0000256" key="3">
    <source>
        <dbReference type="ARBA" id="ARBA00023136"/>
    </source>
</evidence>
<feature type="transmembrane region" description="Helical" evidence="4">
    <location>
        <begin position="7"/>
        <end position="28"/>
    </location>
</feature>
<dbReference type="Gene3D" id="3.40.710.10">
    <property type="entry name" value="DD-peptidase/beta-lactamase superfamily"/>
    <property type="match status" value="1"/>
</dbReference>
<dbReference type="AlphaFoldDB" id="A0AAJ1IK57"/>
<evidence type="ECO:0000259" key="5">
    <source>
        <dbReference type="PROSITE" id="PS51178"/>
    </source>
</evidence>